<gene>
    <name evidence="1" type="ORF">PEY55_16535</name>
</gene>
<sequence>MSPDVTPMNYVGKYRYTDNCIIQLSVPDTANIMPFIRNDDVNGVTHLTWATSGGKWYINVNTSGAGWVYVFANIVTVEHGIGLAVYDVNGRMIWNTDCLPLAIMTAPNPWDGSPINSSSTVYDVNVGFPAAVMPGICSNYLIVLNPQMPLYLYGSMVARAYDNTVGARVWNGQQINGRPPLPKFRVNYIYIDTRLYP</sequence>
<dbReference type="EMBL" id="JAQIHS010000020">
    <property type="protein sequence ID" value="MDN4369883.1"/>
    <property type="molecule type" value="Genomic_DNA"/>
</dbReference>
<comment type="caution">
    <text evidence="1">The sequence shown here is derived from an EMBL/GenBank/DDBJ whole genome shotgun (WGS) entry which is preliminary data.</text>
</comment>
<dbReference type="RefSeq" id="WP_234412041.1">
    <property type="nucleotide sequence ID" value="NZ_CP054129.1"/>
</dbReference>
<dbReference type="AlphaFoldDB" id="A0AAW7LYC7"/>
<accession>A0AAW7LYC7</accession>
<proteinExistence type="predicted"/>
<dbReference type="Proteomes" id="UP001169985">
    <property type="component" value="Unassembled WGS sequence"/>
</dbReference>
<reference evidence="1" key="2">
    <citation type="submission" date="2023-01" db="EMBL/GenBank/DDBJ databases">
        <authorList>
            <person name="Hamerlinck H."/>
            <person name="Aerssens A."/>
            <person name="Boelens J."/>
            <person name="Messiaen A.-S."/>
            <person name="Vandendriessche S."/>
            <person name="Velghe A."/>
            <person name="Verhasselt B."/>
            <person name="Leroux-Roels I."/>
        </authorList>
    </citation>
    <scope>NUCLEOTIDE SEQUENCE</scope>
    <source>
        <strain evidence="1">UZG-GERCF-220920-Env23</strain>
    </source>
</reference>
<organism evidence="1 2">
    <name type="scientific">Citrobacter portucalensis</name>
    <dbReference type="NCBI Taxonomy" id="1639133"/>
    <lineage>
        <taxon>Bacteria</taxon>
        <taxon>Pseudomonadati</taxon>
        <taxon>Pseudomonadota</taxon>
        <taxon>Gammaproteobacteria</taxon>
        <taxon>Enterobacterales</taxon>
        <taxon>Enterobacteriaceae</taxon>
        <taxon>Citrobacter</taxon>
        <taxon>Citrobacter freundii complex</taxon>
    </lineage>
</organism>
<reference evidence="1" key="1">
    <citation type="journal article" date="2023" name="Antimicrob Resist Infect Control">
        <title>Sanitary installations and wastewater plumbing as reservoir for the long-term circulation and transmission of carbapenemase producing Citrobacter freundii clones in a hospital setting.</title>
        <authorList>
            <person name="Hamerlinck H."/>
            <person name="Aerssens A."/>
            <person name="Boelens J."/>
            <person name="Dehaene A."/>
            <person name="McMahon M."/>
            <person name="Messiaen A.S."/>
            <person name="Vandendriessche S."/>
            <person name="Velghe A."/>
            <person name="Leroux-Roels I."/>
            <person name="Verhasselt B."/>
        </authorList>
    </citation>
    <scope>NUCLEOTIDE SEQUENCE</scope>
    <source>
        <strain evidence="1">UZG-GERCF-220920-Env23</strain>
    </source>
</reference>
<name>A0AAW7LYC7_9ENTR</name>
<evidence type="ECO:0000313" key="1">
    <source>
        <dbReference type="EMBL" id="MDN4369883.1"/>
    </source>
</evidence>
<protein>
    <submittedName>
        <fullName evidence="1">Uncharacterized protein</fullName>
    </submittedName>
</protein>
<evidence type="ECO:0000313" key="2">
    <source>
        <dbReference type="Proteomes" id="UP001169985"/>
    </source>
</evidence>